<name>A0A1D2J2R3_PARBR</name>
<dbReference type="Gene3D" id="1.20.1290.10">
    <property type="entry name" value="AhpD-like"/>
    <property type="match status" value="1"/>
</dbReference>
<comment type="caution">
    <text evidence="1">The sequence shown here is derived from an EMBL/GenBank/DDBJ whole genome shotgun (WGS) entry which is preliminary data.</text>
</comment>
<dbReference type="Proteomes" id="UP000242814">
    <property type="component" value="Unassembled WGS sequence"/>
</dbReference>
<sequence length="89" mass="9776">MAETSILDGRETVLLEFACCLADGVGPQAKGHFFGCRNLSASGEEIRGAIEIVREIARQLELTSLLEEVGEGFERGEGEFRFLKRASAW</sequence>
<organism evidence="1 2">
    <name type="scientific">Paracoccidioides brasiliensis</name>
    <dbReference type="NCBI Taxonomy" id="121759"/>
    <lineage>
        <taxon>Eukaryota</taxon>
        <taxon>Fungi</taxon>
        <taxon>Dikarya</taxon>
        <taxon>Ascomycota</taxon>
        <taxon>Pezizomycotina</taxon>
        <taxon>Eurotiomycetes</taxon>
        <taxon>Eurotiomycetidae</taxon>
        <taxon>Onygenales</taxon>
        <taxon>Ajellomycetaceae</taxon>
        <taxon>Paracoccidioides</taxon>
    </lineage>
</organism>
<proteinExistence type="predicted"/>
<evidence type="ECO:0000313" key="2">
    <source>
        <dbReference type="Proteomes" id="UP000242814"/>
    </source>
</evidence>
<evidence type="ECO:0000313" key="1">
    <source>
        <dbReference type="EMBL" id="ODH12588.1"/>
    </source>
</evidence>
<dbReference type="AlphaFoldDB" id="A0A1D2J2R3"/>
<protein>
    <submittedName>
        <fullName evidence="1">Uncharacterized protein</fullName>
    </submittedName>
</protein>
<gene>
    <name evidence="1" type="ORF">ACO22_08117</name>
</gene>
<dbReference type="InterPro" id="IPR029032">
    <property type="entry name" value="AhpD-like"/>
</dbReference>
<dbReference type="VEuPathDB" id="FungiDB:PADG_03255"/>
<dbReference type="EMBL" id="LZYO01000971">
    <property type="protein sequence ID" value="ODH12588.1"/>
    <property type="molecule type" value="Genomic_DNA"/>
</dbReference>
<dbReference type="SUPFAM" id="SSF69118">
    <property type="entry name" value="AhpD-like"/>
    <property type="match status" value="1"/>
</dbReference>
<accession>A0A1D2J2R3</accession>
<reference evidence="1 2" key="1">
    <citation type="submission" date="2016-06" db="EMBL/GenBank/DDBJ databases">
        <authorList>
            <person name="Kjaerup R.B."/>
            <person name="Dalgaard T.S."/>
            <person name="Juul-Madsen H.R."/>
        </authorList>
    </citation>
    <scope>NUCLEOTIDE SEQUENCE [LARGE SCALE GENOMIC DNA]</scope>
    <source>
        <strain evidence="1 2">Pb300</strain>
    </source>
</reference>